<accession>A0A170QBJ7</accession>
<dbReference type="Pfam" id="PF01425">
    <property type="entry name" value="Amidase"/>
    <property type="match status" value="1"/>
</dbReference>
<dbReference type="InterPro" id="IPR036928">
    <property type="entry name" value="AS_sf"/>
</dbReference>
<dbReference type="PANTHER" id="PTHR11895">
    <property type="entry name" value="TRANSAMIDASE"/>
    <property type="match status" value="1"/>
</dbReference>
<evidence type="ECO:0000313" key="2">
    <source>
        <dbReference type="EMBL" id="CUV05615.1"/>
    </source>
</evidence>
<dbReference type="InterPro" id="IPR023631">
    <property type="entry name" value="Amidase_dom"/>
</dbReference>
<proteinExistence type="predicted"/>
<dbReference type="SUPFAM" id="SSF75304">
    <property type="entry name" value="Amidase signature (AS) enzymes"/>
    <property type="match status" value="1"/>
</dbReference>
<sequence>MAQTGKALHHLTIHEAGKLLKDGELSPVELTQALFDRIAETDDTLHSFITLLSDEAMGEARAAEAEIRSGRYKGPLHGIPIALKDLYDTAGIRTTAGSRVDFDRVPTEDSTPTARLKEAGSILLGKLAMHEFALGGPDWTTPFEPARNPWNLDHITGGSSSGSASAVSSGQAMGALGSCTGGSIRGPASLCGIVGLKPTYGRVSRSGVVTLSWSQDHVGPMTWTVEDSAYMLQAIAGHDPKDATSSKAPVPDYSLSLREDIRGKVIGLPRHYFFDADPSVDAEVVAVVEKAVSELESLGAKIETVELPSLEYVRAANTIIMVSEAFAFHEPNLRTRPQDFGEIVRSRFRIGGMLSAGDYLQAQRCRQWSKREFAAALRKVDFFVTPTMTQPAPAFEGYDPNDTIRGRSFTAPFNVTGLPAISVPCGFTQAGLPVGMQIAGKAFDEPGVIQAAYTYQQHARWYEQRPNI</sequence>
<dbReference type="GO" id="GO:0016740">
    <property type="term" value="F:transferase activity"/>
    <property type="evidence" value="ECO:0007669"/>
    <property type="project" value="UniProtKB-KW"/>
</dbReference>
<dbReference type="GO" id="GO:0050566">
    <property type="term" value="F:asparaginyl-tRNA synthase (glutamine-hydrolyzing) activity"/>
    <property type="evidence" value="ECO:0007669"/>
    <property type="project" value="UniProtKB-EC"/>
</dbReference>
<keyword evidence="2" id="KW-0436">Ligase</keyword>
<dbReference type="PANTHER" id="PTHR11895:SF176">
    <property type="entry name" value="AMIDASE AMID-RELATED"/>
    <property type="match status" value="1"/>
</dbReference>
<protein>
    <submittedName>
        <fullName evidence="2">Aspartyl-tRNA(Asn) amidotransferase subunit A @ Glutamyl-tRNA(Gln) amidotransferase subunit A</fullName>
        <ecNumber evidence="2">6.3.5.6</ecNumber>
        <ecNumber evidence="2">6.3.5.7</ecNumber>
    </submittedName>
</protein>
<feature type="domain" description="Amidase" evidence="1">
    <location>
        <begin position="29"/>
        <end position="447"/>
    </location>
</feature>
<dbReference type="AlphaFoldDB" id="A0A170QBJ7"/>
<reference evidence="2" key="1">
    <citation type="submission" date="2015-10" db="EMBL/GenBank/DDBJ databases">
        <authorList>
            <person name="Gilbert D.G."/>
        </authorList>
    </citation>
    <scope>NUCLEOTIDE SEQUENCE</scope>
</reference>
<evidence type="ECO:0000259" key="1">
    <source>
        <dbReference type="Pfam" id="PF01425"/>
    </source>
</evidence>
<gene>
    <name evidence="2" type="ORF">MGWOODY_Clf2261</name>
</gene>
<dbReference type="Gene3D" id="3.90.1300.10">
    <property type="entry name" value="Amidase signature (AS) domain"/>
    <property type="match status" value="1"/>
</dbReference>
<dbReference type="GO" id="GO:0050567">
    <property type="term" value="F:glutaminyl-tRNA synthase (glutamine-hydrolyzing) activity"/>
    <property type="evidence" value="ECO:0007669"/>
    <property type="project" value="UniProtKB-EC"/>
</dbReference>
<dbReference type="EC" id="6.3.5.7" evidence="2"/>
<keyword evidence="2" id="KW-0808">Transferase</keyword>
<organism evidence="2">
    <name type="scientific">hydrothermal vent metagenome</name>
    <dbReference type="NCBI Taxonomy" id="652676"/>
    <lineage>
        <taxon>unclassified sequences</taxon>
        <taxon>metagenomes</taxon>
        <taxon>ecological metagenomes</taxon>
    </lineage>
</organism>
<dbReference type="EC" id="6.3.5.6" evidence="2"/>
<dbReference type="InterPro" id="IPR000120">
    <property type="entry name" value="Amidase"/>
</dbReference>
<name>A0A170QBJ7_9ZZZZ</name>
<dbReference type="EMBL" id="FAXA01000427">
    <property type="protein sequence ID" value="CUV05615.1"/>
    <property type="molecule type" value="Genomic_DNA"/>
</dbReference>